<gene>
    <name evidence="1" type="ORF">SAMN04488007_0288</name>
</gene>
<evidence type="ECO:0000313" key="1">
    <source>
        <dbReference type="EMBL" id="SHJ42354.1"/>
    </source>
</evidence>
<keyword evidence="2" id="KW-1185">Reference proteome</keyword>
<reference evidence="2" key="1">
    <citation type="submission" date="2016-11" db="EMBL/GenBank/DDBJ databases">
        <authorList>
            <person name="Varghese N."/>
            <person name="Submissions S."/>
        </authorList>
    </citation>
    <scope>NUCLEOTIDE SEQUENCE [LARGE SCALE GENOMIC DNA]</scope>
    <source>
        <strain evidence="2">DSM 16478</strain>
    </source>
</reference>
<accession>A0A1M6J6J1</accession>
<evidence type="ECO:0000313" key="2">
    <source>
        <dbReference type="Proteomes" id="UP000184314"/>
    </source>
</evidence>
<dbReference type="RefSeq" id="WP_073240586.1">
    <property type="nucleotide sequence ID" value="NZ_FQZX01000001.1"/>
</dbReference>
<dbReference type="OrthoDB" id="798785at2"/>
<dbReference type="STRING" id="228958.SAMN04488007_0288"/>
<name>A0A1M6J6J1_9FLAO</name>
<dbReference type="Proteomes" id="UP000184314">
    <property type="component" value="Unassembled WGS sequence"/>
</dbReference>
<protein>
    <submittedName>
        <fullName evidence="1">Uncharacterized protein</fullName>
    </submittedName>
</protein>
<dbReference type="AlphaFoldDB" id="A0A1M6J6J1"/>
<sequence>MKRNCQKCSDREFEVPEYTLEQKKMLSDLKANKKLGELITKIESLHNIKSIDAKFNFMHINTKYGKCNRCKVDNLKGEYVICPKCKALNFNWKV</sequence>
<proteinExistence type="predicted"/>
<organism evidence="1 2">
    <name type="scientific">Maribacter aquivivus</name>
    <dbReference type="NCBI Taxonomy" id="228958"/>
    <lineage>
        <taxon>Bacteria</taxon>
        <taxon>Pseudomonadati</taxon>
        <taxon>Bacteroidota</taxon>
        <taxon>Flavobacteriia</taxon>
        <taxon>Flavobacteriales</taxon>
        <taxon>Flavobacteriaceae</taxon>
        <taxon>Maribacter</taxon>
    </lineage>
</organism>
<dbReference type="EMBL" id="FQZX01000001">
    <property type="protein sequence ID" value="SHJ42354.1"/>
    <property type="molecule type" value="Genomic_DNA"/>
</dbReference>